<dbReference type="Pfam" id="PF00395">
    <property type="entry name" value="SLH"/>
    <property type="match status" value="3"/>
</dbReference>
<dbReference type="InterPro" id="IPR051465">
    <property type="entry name" value="Cell_Envelope_Struct_Comp"/>
</dbReference>
<evidence type="ECO:0000313" key="3">
    <source>
        <dbReference type="EMBL" id="KIL46640.1"/>
    </source>
</evidence>
<comment type="caution">
    <text evidence="3">The sequence shown here is derived from an EMBL/GenBank/DDBJ whole genome shotgun (WGS) entry which is preliminary data.</text>
</comment>
<dbReference type="OrthoDB" id="5845122at2"/>
<protein>
    <recommendedName>
        <fullName evidence="2">SLH domain-containing protein</fullName>
    </recommendedName>
</protein>
<dbReference type="InterPro" id="IPR001119">
    <property type="entry name" value="SLH_dom"/>
</dbReference>
<dbReference type="Proteomes" id="UP000031950">
    <property type="component" value="Unassembled WGS sequence"/>
</dbReference>
<proteinExistence type="predicted"/>
<dbReference type="EMBL" id="JXRQ01000025">
    <property type="protein sequence ID" value="KIL46640.1"/>
    <property type="molecule type" value="Genomic_DNA"/>
</dbReference>
<feature type="chain" id="PRO_5039146187" description="SLH domain-containing protein" evidence="1">
    <location>
        <begin position="24"/>
        <end position="346"/>
    </location>
</feature>
<accession>A0A0C2R8Q5</accession>
<sequence>MKKLVTYLGAGIAAMSLTAPVQAFSDVNMYEDEIRFLEEKEILSGYSDGTFRPTAELSRLQAVQMLIREIGVDTENVSDPGFTDLNPDSYGYDEIAAAVELGIISGKTDENGDQYFDRYAPLTRSQMAKILSEGYDLYDRQRISFIDVPMGHWANPYVNGLASADITTGYEDSTFRPAEQIQRQHFALFMARLLNEDFKPSFDQASYMPDQSKVYTYQTGNSTMMINHKEGDVWERNFGENHEITSESSIIESNNGIVFGEPQLTFSFALGYPIKEGRTWMDQNGLILEITDTNATVTTPAGTFTNAVEVQGYDYVDYYVENIGIVQSTWYGDGEGREIVELIEVK</sequence>
<name>A0A0C2R8Q5_9BACL</name>
<dbReference type="AlphaFoldDB" id="A0A0C2R8Q5"/>
<gene>
    <name evidence="3" type="ORF">KP77_27670</name>
</gene>
<feature type="domain" description="SLH" evidence="2">
    <location>
        <begin position="82"/>
        <end position="140"/>
    </location>
</feature>
<feature type="domain" description="SLH" evidence="2">
    <location>
        <begin position="141"/>
        <end position="204"/>
    </location>
</feature>
<evidence type="ECO:0000259" key="2">
    <source>
        <dbReference type="PROSITE" id="PS51272"/>
    </source>
</evidence>
<evidence type="ECO:0000313" key="4">
    <source>
        <dbReference type="Proteomes" id="UP000031950"/>
    </source>
</evidence>
<dbReference type="PATRIC" id="fig|135826.4.peg.2751"/>
<dbReference type="PROSITE" id="PS51272">
    <property type="entry name" value="SLH"/>
    <property type="match status" value="3"/>
</dbReference>
<evidence type="ECO:0000256" key="1">
    <source>
        <dbReference type="SAM" id="SignalP"/>
    </source>
</evidence>
<feature type="domain" description="SLH" evidence="2">
    <location>
        <begin position="17"/>
        <end position="80"/>
    </location>
</feature>
<dbReference type="STRING" id="135826.KP77_27670"/>
<dbReference type="RefSeq" id="WP_052474240.1">
    <property type="nucleotide sequence ID" value="NZ_JXRQ01000025.1"/>
</dbReference>
<feature type="signal peptide" evidence="1">
    <location>
        <begin position="1"/>
        <end position="23"/>
    </location>
</feature>
<keyword evidence="4" id="KW-1185">Reference proteome</keyword>
<keyword evidence="1" id="KW-0732">Signal</keyword>
<reference evidence="3 4" key="1">
    <citation type="submission" date="2015-01" db="EMBL/GenBank/DDBJ databases">
        <title>Genome sequence of Jeotgalibacillus alimentarius.</title>
        <authorList>
            <person name="Goh K.M."/>
            <person name="Chan K.-G."/>
            <person name="Yaakop A.S."/>
            <person name="Ee R."/>
            <person name="Gan H.M."/>
            <person name="Chan C.S."/>
        </authorList>
    </citation>
    <scope>NUCLEOTIDE SEQUENCE [LARGE SCALE GENOMIC DNA]</scope>
    <source>
        <strain evidence="3 4">YKJ-13</strain>
    </source>
</reference>
<organism evidence="3 4">
    <name type="scientific">Jeotgalibacillus alimentarius</name>
    <dbReference type="NCBI Taxonomy" id="135826"/>
    <lineage>
        <taxon>Bacteria</taxon>
        <taxon>Bacillati</taxon>
        <taxon>Bacillota</taxon>
        <taxon>Bacilli</taxon>
        <taxon>Bacillales</taxon>
        <taxon>Caryophanaceae</taxon>
        <taxon>Jeotgalibacillus</taxon>
    </lineage>
</organism>
<dbReference type="PANTHER" id="PTHR43308">
    <property type="entry name" value="OUTER MEMBRANE PROTEIN ALPHA-RELATED"/>
    <property type="match status" value="1"/>
</dbReference>
<dbReference type="PANTHER" id="PTHR43308:SF5">
    <property type="entry name" value="S-LAYER PROTEIN _ PEPTIDOGLYCAN ENDO-BETA-N-ACETYLGLUCOSAMINIDASE"/>
    <property type="match status" value="1"/>
</dbReference>